<gene>
    <name evidence="1" type="ORF">PR048_025437</name>
</gene>
<organism evidence="1 2">
    <name type="scientific">Dryococelus australis</name>
    <dbReference type="NCBI Taxonomy" id="614101"/>
    <lineage>
        <taxon>Eukaryota</taxon>
        <taxon>Metazoa</taxon>
        <taxon>Ecdysozoa</taxon>
        <taxon>Arthropoda</taxon>
        <taxon>Hexapoda</taxon>
        <taxon>Insecta</taxon>
        <taxon>Pterygota</taxon>
        <taxon>Neoptera</taxon>
        <taxon>Polyneoptera</taxon>
        <taxon>Phasmatodea</taxon>
        <taxon>Verophasmatodea</taxon>
        <taxon>Anareolatae</taxon>
        <taxon>Phasmatidae</taxon>
        <taxon>Eurycanthinae</taxon>
        <taxon>Dryococelus</taxon>
    </lineage>
</organism>
<accession>A0ABQ9GRB8</accession>
<name>A0ABQ9GRB8_9NEOP</name>
<evidence type="ECO:0000313" key="2">
    <source>
        <dbReference type="Proteomes" id="UP001159363"/>
    </source>
</evidence>
<proteinExistence type="predicted"/>
<dbReference type="Proteomes" id="UP001159363">
    <property type="component" value="Chromosome 9"/>
</dbReference>
<dbReference type="EMBL" id="JARBHB010000010">
    <property type="protein sequence ID" value="KAJ8874571.1"/>
    <property type="molecule type" value="Genomic_DNA"/>
</dbReference>
<reference evidence="1 2" key="1">
    <citation type="submission" date="2023-02" db="EMBL/GenBank/DDBJ databases">
        <title>LHISI_Scaffold_Assembly.</title>
        <authorList>
            <person name="Stuart O.P."/>
            <person name="Cleave R."/>
            <person name="Magrath M.J.L."/>
            <person name="Mikheyev A.S."/>
        </authorList>
    </citation>
    <scope>NUCLEOTIDE SEQUENCE [LARGE SCALE GENOMIC DNA]</scope>
    <source>
        <strain evidence="1">Daus_M_001</strain>
        <tissue evidence="1">Leg muscle</tissue>
    </source>
</reference>
<comment type="caution">
    <text evidence="1">The sequence shown here is derived from an EMBL/GenBank/DDBJ whole genome shotgun (WGS) entry which is preliminary data.</text>
</comment>
<evidence type="ECO:0000313" key="1">
    <source>
        <dbReference type="EMBL" id="KAJ8874571.1"/>
    </source>
</evidence>
<sequence>MKPGSGNIEDKVYSTRQLQELPFSRSILFIHSFTGWDTTCAIFNKNKLSILKCFLKMPNETNAIADIFYNPTSTPGAVAQAGEEMFITMYQASPSERDLNNHRYNSFMKSSTKVKANLAVLTPT</sequence>
<keyword evidence="2" id="KW-1185">Reference proteome</keyword>
<protein>
    <submittedName>
        <fullName evidence="1">Uncharacterized protein</fullName>
    </submittedName>
</protein>